<evidence type="ECO:0000313" key="3">
    <source>
        <dbReference type="Proteomes" id="UP000256379"/>
    </source>
</evidence>
<dbReference type="AlphaFoldDB" id="A0A3D8IFU4"/>
<sequence>MNDTTPNTLSIMPQDSNLNTENIRDSQNYTLVQSLKDAWKVCKHEFLMSRYLVLSSGIILLCIVCLAPFEINGYENKLFVGTIYVLLFFAFIIFAFSYFFSAAISFYQGIFGKNAYLTHSLPISLDAMLFAKIFIFLLWALIGGCEMIFLLWIIKPISWTSMLFEMDIEDLEIVLFAIAQWISTTLFEITYIFMIAALIHRKKTFTMFYGILLYFLIKVALAILFAVIISSLPQLDHLSHARLWFTLVPIILLSILWYGICRVIIKNKLAL</sequence>
<feature type="transmembrane region" description="Helical" evidence="1">
    <location>
        <begin position="173"/>
        <end position="199"/>
    </location>
</feature>
<accession>A0A3D8IFU4</accession>
<organism evidence="2 3">
    <name type="scientific">Helicobacter didelphidarum</name>
    <dbReference type="NCBI Taxonomy" id="2040648"/>
    <lineage>
        <taxon>Bacteria</taxon>
        <taxon>Pseudomonadati</taxon>
        <taxon>Campylobacterota</taxon>
        <taxon>Epsilonproteobacteria</taxon>
        <taxon>Campylobacterales</taxon>
        <taxon>Helicobacteraceae</taxon>
        <taxon>Helicobacter</taxon>
    </lineage>
</organism>
<feature type="transmembrane region" description="Helical" evidence="1">
    <location>
        <begin position="83"/>
        <end position="107"/>
    </location>
</feature>
<feature type="transmembrane region" description="Helical" evidence="1">
    <location>
        <begin position="244"/>
        <end position="265"/>
    </location>
</feature>
<name>A0A3D8IFU4_9HELI</name>
<keyword evidence="3" id="KW-1185">Reference proteome</keyword>
<feature type="transmembrane region" description="Helical" evidence="1">
    <location>
        <begin position="211"/>
        <end position="232"/>
    </location>
</feature>
<keyword evidence="1" id="KW-0472">Membrane</keyword>
<protein>
    <submittedName>
        <fullName evidence="2">Uncharacterized protein</fullName>
    </submittedName>
</protein>
<dbReference type="Proteomes" id="UP000256379">
    <property type="component" value="Unassembled WGS sequence"/>
</dbReference>
<evidence type="ECO:0000256" key="1">
    <source>
        <dbReference type="SAM" id="Phobius"/>
    </source>
</evidence>
<dbReference type="EMBL" id="NXLQ01000021">
    <property type="protein sequence ID" value="RDU64049.1"/>
    <property type="molecule type" value="Genomic_DNA"/>
</dbReference>
<comment type="caution">
    <text evidence="2">The sequence shown here is derived from an EMBL/GenBank/DDBJ whole genome shotgun (WGS) entry which is preliminary data.</text>
</comment>
<keyword evidence="1" id="KW-1133">Transmembrane helix</keyword>
<evidence type="ECO:0000313" key="2">
    <source>
        <dbReference type="EMBL" id="RDU64049.1"/>
    </source>
</evidence>
<proteinExistence type="predicted"/>
<reference evidence="2 3" key="1">
    <citation type="submission" date="2018-04" db="EMBL/GenBank/DDBJ databases">
        <title>Novel Campyloabacter and Helicobacter Species and Strains.</title>
        <authorList>
            <person name="Mannion A.J."/>
            <person name="Shen Z."/>
            <person name="Fox J.G."/>
        </authorList>
    </citation>
    <scope>NUCLEOTIDE SEQUENCE [LARGE SCALE GENOMIC DNA]</scope>
    <source>
        <strain evidence="2 3">MIT 17-337</strain>
    </source>
</reference>
<gene>
    <name evidence="2" type="ORF">CQA53_08190</name>
</gene>
<feature type="transmembrane region" description="Helical" evidence="1">
    <location>
        <begin position="128"/>
        <end position="153"/>
    </location>
</feature>
<dbReference type="OrthoDB" id="5329996at2"/>
<dbReference type="RefSeq" id="WP_115543518.1">
    <property type="nucleotide sequence ID" value="NZ_NXLQ01000021.1"/>
</dbReference>
<feature type="transmembrane region" description="Helical" evidence="1">
    <location>
        <begin position="51"/>
        <end position="71"/>
    </location>
</feature>
<keyword evidence="1" id="KW-0812">Transmembrane</keyword>